<feature type="non-terminal residue" evidence="1">
    <location>
        <position position="1"/>
    </location>
</feature>
<gene>
    <name evidence="1" type="ORF">S01H4_63924</name>
</gene>
<feature type="non-terminal residue" evidence="1">
    <location>
        <position position="130"/>
    </location>
</feature>
<dbReference type="AlphaFoldDB" id="X1EC95"/>
<name>X1EC95_9ZZZZ</name>
<protein>
    <submittedName>
        <fullName evidence="1">Uncharacterized protein</fullName>
    </submittedName>
</protein>
<accession>X1EC95</accession>
<comment type="caution">
    <text evidence="1">The sequence shown here is derived from an EMBL/GenBank/DDBJ whole genome shotgun (WGS) entry which is preliminary data.</text>
</comment>
<dbReference type="EMBL" id="BART01038602">
    <property type="protein sequence ID" value="GAH06298.1"/>
    <property type="molecule type" value="Genomic_DNA"/>
</dbReference>
<organism evidence="1">
    <name type="scientific">marine sediment metagenome</name>
    <dbReference type="NCBI Taxonomy" id="412755"/>
    <lineage>
        <taxon>unclassified sequences</taxon>
        <taxon>metagenomes</taxon>
        <taxon>ecological metagenomes</taxon>
    </lineage>
</organism>
<proteinExistence type="predicted"/>
<evidence type="ECO:0000313" key="1">
    <source>
        <dbReference type="EMBL" id="GAH06298.1"/>
    </source>
</evidence>
<sequence length="130" mass="14175">EATETVTVEVTTTLTGYNIPLEKGWNLISLPLIPDDSRIESVLANVLDDVISVWKYIPKTDDKPADWSVYSTGPDAPIDLTTMGDGVGYWVNLDEAGTMVLSGLETPLPPDGPHEYNVVVGWNLIGFKEV</sequence>
<reference evidence="1" key="1">
    <citation type="journal article" date="2014" name="Front. Microbiol.">
        <title>High frequency of phylogenetically diverse reductive dehalogenase-homologous genes in deep subseafloor sedimentary metagenomes.</title>
        <authorList>
            <person name="Kawai M."/>
            <person name="Futagami T."/>
            <person name="Toyoda A."/>
            <person name="Takaki Y."/>
            <person name="Nishi S."/>
            <person name="Hori S."/>
            <person name="Arai W."/>
            <person name="Tsubouchi T."/>
            <person name="Morono Y."/>
            <person name="Uchiyama I."/>
            <person name="Ito T."/>
            <person name="Fujiyama A."/>
            <person name="Inagaki F."/>
            <person name="Takami H."/>
        </authorList>
    </citation>
    <scope>NUCLEOTIDE SEQUENCE</scope>
    <source>
        <strain evidence="1">Expedition CK06-06</strain>
    </source>
</reference>